<organism evidence="1">
    <name type="scientific">Anguilla anguilla</name>
    <name type="common">European freshwater eel</name>
    <name type="synonym">Muraena anguilla</name>
    <dbReference type="NCBI Taxonomy" id="7936"/>
    <lineage>
        <taxon>Eukaryota</taxon>
        <taxon>Metazoa</taxon>
        <taxon>Chordata</taxon>
        <taxon>Craniata</taxon>
        <taxon>Vertebrata</taxon>
        <taxon>Euteleostomi</taxon>
        <taxon>Actinopterygii</taxon>
        <taxon>Neopterygii</taxon>
        <taxon>Teleostei</taxon>
        <taxon>Anguilliformes</taxon>
        <taxon>Anguillidae</taxon>
        <taxon>Anguilla</taxon>
    </lineage>
</organism>
<reference evidence="1" key="2">
    <citation type="journal article" date="2015" name="Fish Shellfish Immunol.">
        <title>Early steps in the European eel (Anguilla anguilla)-Vibrio vulnificus interaction in the gills: Role of the RtxA13 toxin.</title>
        <authorList>
            <person name="Callol A."/>
            <person name="Pajuelo D."/>
            <person name="Ebbesson L."/>
            <person name="Teles M."/>
            <person name="MacKenzie S."/>
            <person name="Amaro C."/>
        </authorList>
    </citation>
    <scope>NUCLEOTIDE SEQUENCE</scope>
</reference>
<accession>A0A0E9PMQ0</accession>
<sequence length="58" mass="6827">MPCIKWQLCKFAWFDNIDKIIGTQSKDPQANLVALQHLSVRLHHHLHLKIADTLLRRN</sequence>
<reference evidence="1" key="1">
    <citation type="submission" date="2014-11" db="EMBL/GenBank/DDBJ databases">
        <authorList>
            <person name="Amaro Gonzalez C."/>
        </authorList>
    </citation>
    <scope>NUCLEOTIDE SEQUENCE</scope>
</reference>
<protein>
    <submittedName>
        <fullName evidence="1">Uncharacterized protein</fullName>
    </submittedName>
</protein>
<dbReference type="EMBL" id="GBXM01102995">
    <property type="protein sequence ID" value="JAH05582.1"/>
    <property type="molecule type" value="Transcribed_RNA"/>
</dbReference>
<proteinExistence type="predicted"/>
<evidence type="ECO:0000313" key="1">
    <source>
        <dbReference type="EMBL" id="JAH05582.1"/>
    </source>
</evidence>
<dbReference type="AlphaFoldDB" id="A0A0E9PMQ0"/>
<name>A0A0E9PMQ0_ANGAN</name>